<dbReference type="InterPro" id="IPR010071">
    <property type="entry name" value="AA_adenyl_dom"/>
</dbReference>
<evidence type="ECO:0000259" key="5">
    <source>
        <dbReference type="PROSITE" id="PS50075"/>
    </source>
</evidence>
<dbReference type="Gene3D" id="3.60.130.10">
    <property type="entry name" value="Clavaminate synthase-like"/>
    <property type="match status" value="1"/>
</dbReference>
<dbReference type="PANTHER" id="PTHR45527:SF1">
    <property type="entry name" value="FATTY ACID SYNTHASE"/>
    <property type="match status" value="1"/>
</dbReference>
<gene>
    <name evidence="6" type="ORF">Sliba_71020</name>
</gene>
<accession>A0A640TTB9</accession>
<dbReference type="PANTHER" id="PTHR45527">
    <property type="entry name" value="NONRIBOSOMAL PEPTIDE SYNTHETASE"/>
    <property type="match status" value="1"/>
</dbReference>
<dbReference type="SMART" id="SM00823">
    <property type="entry name" value="PKS_PP"/>
    <property type="match status" value="1"/>
</dbReference>
<protein>
    <recommendedName>
        <fullName evidence="5">Carrier domain-containing protein</fullName>
    </recommendedName>
</protein>
<dbReference type="Pfam" id="PF13193">
    <property type="entry name" value="AMP-binding_C"/>
    <property type="match status" value="1"/>
</dbReference>
<dbReference type="Proteomes" id="UP000429552">
    <property type="component" value="Unassembled WGS sequence"/>
</dbReference>
<dbReference type="Pfam" id="PF02668">
    <property type="entry name" value="TauD"/>
    <property type="match status" value="1"/>
</dbReference>
<dbReference type="GO" id="GO:0044550">
    <property type="term" value="P:secondary metabolite biosynthetic process"/>
    <property type="evidence" value="ECO:0007669"/>
    <property type="project" value="TreeGrafter"/>
</dbReference>
<dbReference type="Gene3D" id="3.30.300.30">
    <property type="match status" value="1"/>
</dbReference>
<dbReference type="Gene3D" id="3.40.50.980">
    <property type="match status" value="2"/>
</dbReference>
<dbReference type="Pfam" id="PF00550">
    <property type="entry name" value="PP-binding"/>
    <property type="match status" value="1"/>
</dbReference>
<dbReference type="InterPro" id="IPR001031">
    <property type="entry name" value="Thioesterase"/>
</dbReference>
<reference evidence="6 7" key="1">
    <citation type="submission" date="2019-12" db="EMBL/GenBank/DDBJ databases">
        <title>Whole genome shotgun sequence of Streptomyces libani subsp. libani NBRC 13452.</title>
        <authorList>
            <person name="Ichikawa N."/>
            <person name="Kimura A."/>
            <person name="Kitahashi Y."/>
            <person name="Komaki H."/>
            <person name="Tamura T."/>
        </authorList>
    </citation>
    <scope>NUCLEOTIDE SEQUENCE [LARGE SCALE GENOMIC DNA]</scope>
    <source>
        <strain evidence="6 7">NBRC 13452</strain>
    </source>
</reference>
<dbReference type="Gene3D" id="3.40.50.1820">
    <property type="entry name" value="alpha/beta hydrolase"/>
    <property type="match status" value="2"/>
</dbReference>
<keyword evidence="1" id="KW-0596">Phosphopantetheine</keyword>
<organism evidence="6 7">
    <name type="scientific">Streptomyces nigrescens</name>
    <dbReference type="NCBI Taxonomy" id="1920"/>
    <lineage>
        <taxon>Bacteria</taxon>
        <taxon>Bacillati</taxon>
        <taxon>Actinomycetota</taxon>
        <taxon>Actinomycetes</taxon>
        <taxon>Kitasatosporales</taxon>
        <taxon>Streptomycetaceae</taxon>
        <taxon>Streptomyces</taxon>
    </lineage>
</organism>
<dbReference type="SUPFAM" id="SSF52777">
    <property type="entry name" value="CoA-dependent acyltransferases"/>
    <property type="match status" value="1"/>
</dbReference>
<dbReference type="Pfam" id="PF00501">
    <property type="entry name" value="AMP-binding"/>
    <property type="match status" value="1"/>
</dbReference>
<dbReference type="SUPFAM" id="SSF53474">
    <property type="entry name" value="alpha/beta-Hydrolases"/>
    <property type="match status" value="1"/>
</dbReference>
<dbReference type="InterPro" id="IPR042098">
    <property type="entry name" value="TauD-like_sf"/>
</dbReference>
<dbReference type="InterPro" id="IPR020845">
    <property type="entry name" value="AMP-binding_CS"/>
</dbReference>
<evidence type="ECO:0000256" key="1">
    <source>
        <dbReference type="ARBA" id="ARBA00022450"/>
    </source>
</evidence>
<dbReference type="InterPro" id="IPR020806">
    <property type="entry name" value="PKS_PP-bd"/>
</dbReference>
<proteinExistence type="predicted"/>
<dbReference type="GO" id="GO:0016491">
    <property type="term" value="F:oxidoreductase activity"/>
    <property type="evidence" value="ECO:0007669"/>
    <property type="project" value="UniProtKB-KW"/>
</dbReference>
<feature type="domain" description="Carrier" evidence="5">
    <location>
        <begin position="751"/>
        <end position="824"/>
    </location>
</feature>
<dbReference type="Gene3D" id="2.30.38.10">
    <property type="entry name" value="Luciferase, Domain 3"/>
    <property type="match status" value="1"/>
</dbReference>
<dbReference type="Gene3D" id="3.30.559.30">
    <property type="entry name" value="Nonribosomal peptide synthetase, condensation domain"/>
    <property type="match status" value="1"/>
</dbReference>
<evidence type="ECO:0000313" key="6">
    <source>
        <dbReference type="EMBL" id="GFE26649.1"/>
    </source>
</evidence>
<dbReference type="InterPro" id="IPR000873">
    <property type="entry name" value="AMP-dep_synth/lig_dom"/>
</dbReference>
<evidence type="ECO:0000256" key="3">
    <source>
        <dbReference type="ARBA" id="ARBA00023002"/>
    </source>
</evidence>
<comment type="caution">
    <text evidence="6">The sequence shown here is derived from an EMBL/GenBank/DDBJ whole genome shotgun (WGS) entry which is preliminary data.</text>
</comment>
<dbReference type="InterPro" id="IPR009081">
    <property type="entry name" value="PP-bd_ACP"/>
</dbReference>
<dbReference type="GO" id="GO:0005737">
    <property type="term" value="C:cytoplasm"/>
    <property type="evidence" value="ECO:0007669"/>
    <property type="project" value="TreeGrafter"/>
</dbReference>
<name>A0A640TTB9_STRNI</name>
<dbReference type="PROSITE" id="PS50075">
    <property type="entry name" value="CARRIER"/>
    <property type="match status" value="1"/>
</dbReference>
<evidence type="ECO:0000256" key="2">
    <source>
        <dbReference type="ARBA" id="ARBA00022553"/>
    </source>
</evidence>
<sequence length="1372" mass="148923">MTTSMTAHTAHGRGVLTDGAFTKVPRWTRVPVPGTAEHETVLPEHLPAVLRRLADTLRVPLSSVLLTAHAKVLAVLSGDHEVATGYLAERGGTPLPCRLTTAAASWRGLVLDTHRTEVELLEHRRFPAGASGPEAGPDGESPETVFDLPGEEGSPVGDTVLWVALARHDGREVLRLRYRTDVLDEDCVARIGGYYVTALTLLAADPEAEHRRQSLLSAEELRLQLEGLAGPVRRLPDRRFHEVFEQRVRAHPDAVAAVHGSRRWTYRELNARANRLAHALLARGLGREDVVAVVTERNLEWMAAVIGIFKAGGVYLPVEPHFPPGRIALMLSRAGCRQVLTEPGSSAGLDRALASVPGGVQALFIDAVCGASHADSDPGVRVGPDQLAYIYFTSGSTGEPKGAMCEHLGMLNHLYAKIDDLAIGEGQVVAQTAPQCFDISLWQLLSALLVGGRTLLVEQAAVLDVGRFIDTVADGRATVLQVVPSYLDVVLSSLAQRPRELPDLRCVSVTGEALKKELVQRWFTARPGIRLVNAYGLTETSDDTNHEVMDRVPDSERIPLGRPVSNVRVYVVDEHLAPVPLGAPGEIVFSGVCVGRGYINDPERTRQSFLPDPHHPGRRLFRAGDHGRWLPEGKLEFLGRRDNQVKIRGFRIEMGEIENALLRVPGVGDGTVVVTQRAGQGKRLVAFYSGRQSLEADVLRGRLGELLPEYMVPSVFLWRESLPLTANGKIDKKALEALAGGLDAVEDTYHAPRTPTERRLAAAWSEVLGIPQDRISRQDNFFDCGGTSLAAVELAVSLDRVISVKDVTRHPVLAALARQVDGGSGRRPGILRPLSEPGDAQAGSLVCFPCVRGNTGEFQALAEALRRSGPALYAVALPVSGTAAAEEPCVPVAQVAEQIAEQVADEIIGLGLTGLRLWGQSSGTAFAVATAKRLEQRGVEVRRVFLGAQLLGDAMDTTPAMRLSAPLTVVVAADDPHTAEFPRRYLDWRQLAECVDLHELPDGGHFFLQTRANDAAQAVRCDIARPASSRAAPERRTAMVSSLPISLPELEREPGKPPLLRAGAADSAAHWAAERRDALRAVVAEHGAVLVRGLGMSDPAQVGAVLQGLDVAPLSEREAFAARQTYSEGVYSSSKWPPSQPMCMHHELSYTLEFPGLMLFACLSAPTSGGTTAVADSAAVLDALPPALTERFEREGWLLTRSYHPEIGATLDQAFGTEDRDAVERYCRAHAIEFTWQPDGGLRTRQRRSAVVRHPVSGRRCWFNQIAFLNAWTMAPEVRDYLIDEYGPDGLPFNTHYGNGDPLTEDVVQLLNEVYEAHTARRPWEAGDLLLVDNVRTAHSREPFEGPRDVVVALADPVRLADCSPTVEVTLP</sequence>
<dbReference type="NCBIfam" id="TIGR01733">
    <property type="entry name" value="AA-adenyl-dom"/>
    <property type="match status" value="1"/>
</dbReference>
<keyword evidence="3" id="KW-0560">Oxidoreductase</keyword>
<dbReference type="Pfam" id="PF00975">
    <property type="entry name" value="Thioesterase"/>
    <property type="match status" value="1"/>
</dbReference>
<dbReference type="InterPro" id="IPR025110">
    <property type="entry name" value="AMP-bd_C"/>
</dbReference>
<evidence type="ECO:0000256" key="4">
    <source>
        <dbReference type="ARBA" id="ARBA00023004"/>
    </source>
</evidence>
<dbReference type="GO" id="GO:0017000">
    <property type="term" value="P:antibiotic biosynthetic process"/>
    <property type="evidence" value="ECO:0007669"/>
    <property type="project" value="UniProtKB-ARBA"/>
</dbReference>
<dbReference type="EMBL" id="BLIP01000003">
    <property type="protein sequence ID" value="GFE26649.1"/>
    <property type="molecule type" value="Genomic_DNA"/>
</dbReference>
<dbReference type="SUPFAM" id="SSF56801">
    <property type="entry name" value="Acetyl-CoA synthetase-like"/>
    <property type="match status" value="1"/>
</dbReference>
<dbReference type="GO" id="GO:0031177">
    <property type="term" value="F:phosphopantetheine binding"/>
    <property type="evidence" value="ECO:0007669"/>
    <property type="project" value="InterPro"/>
</dbReference>
<dbReference type="Gene3D" id="1.10.1200.10">
    <property type="entry name" value="ACP-like"/>
    <property type="match status" value="1"/>
</dbReference>
<dbReference type="InterPro" id="IPR045851">
    <property type="entry name" value="AMP-bd_C_sf"/>
</dbReference>
<dbReference type="CDD" id="cd05930">
    <property type="entry name" value="A_NRPS"/>
    <property type="match status" value="1"/>
</dbReference>
<dbReference type="FunFam" id="3.40.50.980:FF:000001">
    <property type="entry name" value="Non-ribosomal peptide synthetase"/>
    <property type="match status" value="1"/>
</dbReference>
<dbReference type="InterPro" id="IPR003819">
    <property type="entry name" value="TauD/TfdA-like"/>
</dbReference>
<dbReference type="InterPro" id="IPR029058">
    <property type="entry name" value="AB_hydrolase_fold"/>
</dbReference>
<evidence type="ECO:0000313" key="7">
    <source>
        <dbReference type="Proteomes" id="UP000429552"/>
    </source>
</evidence>
<dbReference type="GO" id="GO:0043041">
    <property type="term" value="P:amino acid activation for nonribosomal peptide biosynthetic process"/>
    <property type="evidence" value="ECO:0007669"/>
    <property type="project" value="TreeGrafter"/>
</dbReference>
<dbReference type="SUPFAM" id="SSF51197">
    <property type="entry name" value="Clavaminate synthase-like"/>
    <property type="match status" value="1"/>
</dbReference>
<dbReference type="PROSITE" id="PS00455">
    <property type="entry name" value="AMP_BINDING"/>
    <property type="match status" value="1"/>
</dbReference>
<keyword evidence="2" id="KW-0597">Phosphoprotein</keyword>
<dbReference type="InterPro" id="IPR036736">
    <property type="entry name" value="ACP-like_sf"/>
</dbReference>
<keyword evidence="4" id="KW-0408">Iron</keyword>